<evidence type="ECO:0000313" key="3">
    <source>
        <dbReference type="Proteomes" id="UP000660729"/>
    </source>
</evidence>
<keyword evidence="3" id="KW-1185">Reference proteome</keyword>
<organism evidence="2 3">
    <name type="scientific">Pseudocercospora fuligena</name>
    <dbReference type="NCBI Taxonomy" id="685502"/>
    <lineage>
        <taxon>Eukaryota</taxon>
        <taxon>Fungi</taxon>
        <taxon>Dikarya</taxon>
        <taxon>Ascomycota</taxon>
        <taxon>Pezizomycotina</taxon>
        <taxon>Dothideomycetes</taxon>
        <taxon>Dothideomycetidae</taxon>
        <taxon>Mycosphaerellales</taxon>
        <taxon>Mycosphaerellaceae</taxon>
        <taxon>Pseudocercospora</taxon>
    </lineage>
</organism>
<gene>
    <name evidence="2" type="ORF">HII31_02926</name>
</gene>
<feature type="region of interest" description="Disordered" evidence="1">
    <location>
        <begin position="207"/>
        <end position="272"/>
    </location>
</feature>
<dbReference type="AlphaFoldDB" id="A0A8H6RRG1"/>
<dbReference type="PANTHER" id="PTHR21521:SF0">
    <property type="entry name" value="AMUN, ISOFORM A"/>
    <property type="match status" value="1"/>
</dbReference>
<protein>
    <submittedName>
        <fullName evidence="2">Uncharacterized protein</fullName>
    </submittedName>
</protein>
<comment type="caution">
    <text evidence="2">The sequence shown here is derived from an EMBL/GenBank/DDBJ whole genome shotgun (WGS) entry which is preliminary data.</text>
</comment>
<feature type="compositionally biased region" description="Basic and acidic residues" evidence="1">
    <location>
        <begin position="242"/>
        <end position="251"/>
    </location>
</feature>
<dbReference type="PANTHER" id="PTHR21521">
    <property type="entry name" value="AMUN, ISOFORM A"/>
    <property type="match status" value="1"/>
</dbReference>
<proteinExistence type="predicted"/>
<sequence length="272" mass="30277">MDSSHRIETITKTAFEEILGEYPHVIPDKLKDLDKKRYGMRPTTPGKTPGRYFTKDQVVTLVEWKLSHGTFRPKLKQLVESNAEEDVISTTRSSLTGMSDASISAEQVKATLTGLTALRGIGPATASLVMSVDNPRRAPFFSDELFRWAFHEPAKGKGWDRPIKYTPTEYLKLFEKVEQLVDRLDVSAVDAEKVAYVLGKRVYGKRSNKTMEASAEPKKRAADDTSAENVQPAPVSKKSKTVKSDPKDKASSRTAKPITKGTRSSTRLKTQT</sequence>
<feature type="compositionally biased region" description="Polar residues" evidence="1">
    <location>
        <begin position="261"/>
        <end position="272"/>
    </location>
</feature>
<dbReference type="EMBL" id="JABCIY010000037">
    <property type="protein sequence ID" value="KAF7195791.1"/>
    <property type="molecule type" value="Genomic_DNA"/>
</dbReference>
<dbReference type="Proteomes" id="UP000660729">
    <property type="component" value="Unassembled WGS sequence"/>
</dbReference>
<reference evidence="2" key="1">
    <citation type="submission" date="2020-04" db="EMBL/GenBank/DDBJ databases">
        <title>Draft genome resource of the tomato pathogen Pseudocercospora fuligena.</title>
        <authorList>
            <person name="Zaccaron A."/>
        </authorList>
    </citation>
    <scope>NUCLEOTIDE SEQUENCE</scope>
    <source>
        <strain evidence="2">PF001</strain>
    </source>
</reference>
<evidence type="ECO:0000256" key="1">
    <source>
        <dbReference type="SAM" id="MobiDB-lite"/>
    </source>
</evidence>
<accession>A0A8H6RRG1</accession>
<name>A0A8H6RRG1_9PEZI</name>
<evidence type="ECO:0000313" key="2">
    <source>
        <dbReference type="EMBL" id="KAF7195791.1"/>
    </source>
</evidence>
<dbReference type="OrthoDB" id="8249012at2759"/>